<evidence type="ECO:0000256" key="5">
    <source>
        <dbReference type="ARBA" id="ARBA00022692"/>
    </source>
</evidence>
<dbReference type="InterPro" id="IPR007130">
    <property type="entry name" value="DAGAT"/>
</dbReference>
<dbReference type="CDD" id="cd07987">
    <property type="entry name" value="LPLAT_MGAT-like"/>
    <property type="match status" value="1"/>
</dbReference>
<feature type="transmembrane region" description="Helical" evidence="11">
    <location>
        <begin position="28"/>
        <end position="50"/>
    </location>
</feature>
<comment type="similarity">
    <text evidence="2 11">Belongs to the diacylglycerol acyltransferase family.</text>
</comment>
<evidence type="ECO:0000256" key="4">
    <source>
        <dbReference type="ARBA" id="ARBA00022679"/>
    </source>
</evidence>
<organism evidence="12 13">
    <name type="scientific">Tetradesmus obliquus</name>
    <name type="common">Green alga</name>
    <name type="synonym">Acutodesmus obliquus</name>
    <dbReference type="NCBI Taxonomy" id="3088"/>
    <lineage>
        <taxon>Eukaryota</taxon>
        <taxon>Viridiplantae</taxon>
        <taxon>Chlorophyta</taxon>
        <taxon>core chlorophytes</taxon>
        <taxon>Chlorophyceae</taxon>
        <taxon>CS clade</taxon>
        <taxon>Sphaeropleales</taxon>
        <taxon>Scenedesmaceae</taxon>
        <taxon>Tetradesmus</taxon>
    </lineage>
</organism>
<sequence>MGSKQQGTAHRNRLFTEGTGKMPFWQQCLAMATLLLFIAWIYVLAALMLAAPFSPLAAAAALAAWGTLMLPCTPLLWRPALASPVFALWRKYFNYSVVYEEKLDVSQHYLYADFPHGAFPLSQLLGLTIRHKAGWEGENFYGLAADSAFRIPLWRHVYTWLGIVPASVANLKKHIKWGCVACTPGGIAEMYLAGGKSDHIYIRSRKGFVSVAVEEGIPIVPVYHFGNTAILSFGPRFLEPWGRKWRFSLGLLYGVAGLPIPRRVQLMMVVGPPVAVEKVARADPRFQAVVDETHGRYMATLQALFDKYRGVYGATAEGWAERQLVMH</sequence>
<accession>A0ABY8TIQ3</accession>
<evidence type="ECO:0000256" key="10">
    <source>
        <dbReference type="ARBA" id="ARBA00023315"/>
    </source>
</evidence>
<comment type="subcellular location">
    <subcellularLocation>
        <location evidence="1 11">Endoplasmic reticulum membrane</location>
        <topology evidence="1 11">Multi-pass membrane protein</topology>
    </subcellularLocation>
</comment>
<keyword evidence="4 11" id="KW-0808">Transferase</keyword>
<gene>
    <name evidence="12" type="ORF">OEZ85_008393</name>
</gene>
<evidence type="ECO:0000256" key="2">
    <source>
        <dbReference type="ARBA" id="ARBA00005420"/>
    </source>
</evidence>
<keyword evidence="10" id="KW-0012">Acyltransferase</keyword>
<keyword evidence="3" id="KW-0444">Lipid biosynthesis</keyword>
<evidence type="ECO:0000256" key="3">
    <source>
        <dbReference type="ARBA" id="ARBA00022516"/>
    </source>
</evidence>
<keyword evidence="9 11" id="KW-0472">Membrane</keyword>
<dbReference type="EC" id="2.3.1.-" evidence="11"/>
<evidence type="ECO:0000313" key="12">
    <source>
        <dbReference type="EMBL" id="WIA08979.1"/>
    </source>
</evidence>
<protein>
    <recommendedName>
        <fullName evidence="11">Acyltransferase</fullName>
        <ecNumber evidence="11">2.3.1.-</ecNumber>
    </recommendedName>
</protein>
<evidence type="ECO:0000256" key="1">
    <source>
        <dbReference type="ARBA" id="ARBA00004477"/>
    </source>
</evidence>
<comment type="caution">
    <text evidence="11">Lacks conserved residue(s) required for the propagation of feature annotation.</text>
</comment>
<keyword evidence="8" id="KW-0443">Lipid metabolism</keyword>
<evidence type="ECO:0000256" key="7">
    <source>
        <dbReference type="ARBA" id="ARBA00022989"/>
    </source>
</evidence>
<reference evidence="12 13" key="1">
    <citation type="submission" date="2023-05" db="EMBL/GenBank/DDBJ databases">
        <title>A 100% complete, gapless, phased diploid assembly of the Scenedesmus obliquus UTEX 3031 genome.</title>
        <authorList>
            <person name="Biondi T.C."/>
            <person name="Hanschen E.R."/>
            <person name="Kwon T."/>
            <person name="Eng W."/>
            <person name="Kruse C.P.S."/>
            <person name="Koehler S.I."/>
            <person name="Kunde Y."/>
            <person name="Gleasner C.D."/>
            <person name="You Mak K.T."/>
            <person name="Polle J."/>
            <person name="Hovde B.T."/>
            <person name="Starkenburg S.R."/>
        </authorList>
    </citation>
    <scope>NUCLEOTIDE SEQUENCE [LARGE SCALE GENOMIC DNA]</scope>
    <source>
        <strain evidence="12 13">DOE0152z</strain>
    </source>
</reference>
<evidence type="ECO:0000256" key="6">
    <source>
        <dbReference type="ARBA" id="ARBA00022824"/>
    </source>
</evidence>
<dbReference type="Proteomes" id="UP001244341">
    <property type="component" value="Chromosome 1b"/>
</dbReference>
<name>A0ABY8TIQ3_TETOB</name>
<evidence type="ECO:0000256" key="8">
    <source>
        <dbReference type="ARBA" id="ARBA00023098"/>
    </source>
</evidence>
<evidence type="ECO:0000313" key="13">
    <source>
        <dbReference type="Proteomes" id="UP001244341"/>
    </source>
</evidence>
<dbReference type="PANTHER" id="PTHR12317">
    <property type="entry name" value="DIACYLGLYCEROL O-ACYLTRANSFERASE"/>
    <property type="match status" value="1"/>
</dbReference>
<dbReference type="Pfam" id="PF03982">
    <property type="entry name" value="DAGAT"/>
    <property type="match status" value="1"/>
</dbReference>
<evidence type="ECO:0000256" key="9">
    <source>
        <dbReference type="ARBA" id="ARBA00023136"/>
    </source>
</evidence>
<keyword evidence="7 11" id="KW-1133">Transmembrane helix</keyword>
<keyword evidence="13" id="KW-1185">Reference proteome</keyword>
<proteinExistence type="inferred from homology"/>
<dbReference type="SUPFAM" id="SSF69593">
    <property type="entry name" value="Glycerol-3-phosphate (1)-acyltransferase"/>
    <property type="match status" value="1"/>
</dbReference>
<keyword evidence="5 11" id="KW-0812">Transmembrane</keyword>
<dbReference type="PANTHER" id="PTHR12317:SF63">
    <property type="entry name" value="DIACYLGLYCEROL O-ACYLTRANSFERASE 2"/>
    <property type="match status" value="1"/>
</dbReference>
<keyword evidence="6 11" id="KW-0256">Endoplasmic reticulum</keyword>
<dbReference type="EMBL" id="CP126208">
    <property type="protein sequence ID" value="WIA08979.1"/>
    <property type="molecule type" value="Genomic_DNA"/>
</dbReference>
<evidence type="ECO:0000256" key="11">
    <source>
        <dbReference type="RuleBase" id="RU367023"/>
    </source>
</evidence>